<evidence type="ECO:0000256" key="6">
    <source>
        <dbReference type="PROSITE-ProRule" id="PRU10010"/>
    </source>
</evidence>
<feature type="domain" description="Semialdehyde dehydrogenase NAD-binding" evidence="8">
    <location>
        <begin position="115"/>
        <end position="236"/>
    </location>
</feature>
<dbReference type="AlphaFoldDB" id="A0AAE0DFM7"/>
<keyword evidence="5" id="KW-0560">Oxidoreductase</keyword>
<dbReference type="InterPro" id="IPR000706">
    <property type="entry name" value="AGPR_type-1"/>
</dbReference>
<keyword evidence="4" id="KW-0521">NADP</keyword>
<reference evidence="9" key="1">
    <citation type="submission" date="2022-11" db="EMBL/GenBank/DDBJ databases">
        <title>Chromosomal genome sequence assembly and mating type (MAT) locus characterization of the leprose asexual lichenized fungus Lepraria neglecta (Nyl.) Erichsen.</title>
        <authorList>
            <person name="Allen J.L."/>
            <person name="Pfeffer B."/>
        </authorList>
    </citation>
    <scope>NUCLEOTIDE SEQUENCE</scope>
    <source>
        <strain evidence="9">Allen 5258</strain>
    </source>
</reference>
<keyword evidence="2" id="KW-0055">Arginine biosynthesis</keyword>
<sequence>MLSLRSSSAAVARGCQLARRHAPESSPRTILPASSTSRRHYASPSDYPLSTPSTVDQFLSKDGSKRSGAQSSNILRDMRPSRRQPLQTFSRPYATTTNPNPPYGAKNSSNSRPAKVALIGARGYTGQALINLLNGHPNMDLRHVSSRELAGQKLKGYEKRYIIYENLSVEDVRKMPDIDCWVMALPNGVAKPWIDAIKENGNNESLIIDLSADYRFDPEWTYGLPELVDRSKIAKAIRISNPGCYATAAQIGIAPLIPYMDSNSYPVIMGVSGYSGAGTKPSPKNNIENLTNNLIPYSLTDHIHEKEISSQLGKEVAFIPHVAVWFQGIHHSINIPLNKTLTSRDIRNLYQERYEGEPLVKVVGESPLVKNIAGTHGVEVGGFGVHSSGKRVVVNATIDNLLKGAATQALQNMNLALGYAEFEGVPLKAASSGAT</sequence>
<evidence type="ECO:0000256" key="3">
    <source>
        <dbReference type="ARBA" id="ARBA00022605"/>
    </source>
</evidence>
<keyword evidence="10" id="KW-1185">Reference proteome</keyword>
<dbReference type="NCBIfam" id="TIGR01850">
    <property type="entry name" value="argC"/>
    <property type="match status" value="1"/>
</dbReference>
<protein>
    <submittedName>
        <fullName evidence="9">Protein arg-6, mitochondrial</fullName>
    </submittedName>
</protein>
<feature type="region of interest" description="Disordered" evidence="7">
    <location>
        <begin position="15"/>
        <end position="111"/>
    </location>
</feature>
<name>A0AAE0DFM7_9LECA</name>
<dbReference type="SMART" id="SM00859">
    <property type="entry name" value="Semialdhyde_dh"/>
    <property type="match status" value="1"/>
</dbReference>
<dbReference type="SUPFAM" id="SSF51735">
    <property type="entry name" value="NAD(P)-binding Rossmann-fold domains"/>
    <property type="match status" value="1"/>
</dbReference>
<dbReference type="GO" id="GO:0006526">
    <property type="term" value="P:L-arginine biosynthetic process"/>
    <property type="evidence" value="ECO:0007669"/>
    <property type="project" value="UniProtKB-KW"/>
</dbReference>
<keyword evidence="3" id="KW-0028">Amino-acid biosynthesis</keyword>
<dbReference type="PANTHER" id="PTHR32338">
    <property type="entry name" value="N-ACETYL-GAMMA-GLUTAMYL-PHOSPHATE REDUCTASE, CHLOROPLASTIC-RELATED-RELATED"/>
    <property type="match status" value="1"/>
</dbReference>
<dbReference type="CDD" id="cd24149">
    <property type="entry name" value="AGPR_N_ARG5_6_like"/>
    <property type="match status" value="1"/>
</dbReference>
<feature type="compositionally biased region" description="Polar residues" evidence="7">
    <location>
        <begin position="48"/>
        <end position="57"/>
    </location>
</feature>
<proteinExistence type="inferred from homology"/>
<dbReference type="FunFam" id="3.30.360.10:FF:000019">
    <property type="entry name" value="Bifunctional acetylglutamate kinase/N-acetyl-gamma-glutamyl-phosphate reductase"/>
    <property type="match status" value="1"/>
</dbReference>
<dbReference type="HAMAP" id="MF_00150">
    <property type="entry name" value="ArgC_type1"/>
    <property type="match status" value="1"/>
</dbReference>
<dbReference type="Gene3D" id="3.30.360.10">
    <property type="entry name" value="Dihydrodipicolinate Reductase, domain 2"/>
    <property type="match status" value="1"/>
</dbReference>
<dbReference type="InterPro" id="IPR050085">
    <property type="entry name" value="AGPR"/>
</dbReference>
<accession>A0AAE0DFM7</accession>
<dbReference type="InterPro" id="IPR000534">
    <property type="entry name" value="Semialdehyde_DH_NAD-bd"/>
</dbReference>
<feature type="compositionally biased region" description="Polar residues" evidence="7">
    <location>
        <begin position="84"/>
        <end position="94"/>
    </location>
</feature>
<dbReference type="Gene3D" id="3.40.50.720">
    <property type="entry name" value="NAD(P)-binding Rossmann-like Domain"/>
    <property type="match status" value="1"/>
</dbReference>
<dbReference type="InterPro" id="IPR023013">
    <property type="entry name" value="AGPR_AS"/>
</dbReference>
<dbReference type="CDD" id="cd23936">
    <property type="entry name" value="AGPR_C_ARG5_6_like"/>
    <property type="match status" value="1"/>
</dbReference>
<evidence type="ECO:0000256" key="4">
    <source>
        <dbReference type="ARBA" id="ARBA00022857"/>
    </source>
</evidence>
<dbReference type="Proteomes" id="UP001276659">
    <property type="component" value="Unassembled WGS sequence"/>
</dbReference>
<evidence type="ECO:0000313" key="9">
    <source>
        <dbReference type="EMBL" id="KAK3167709.1"/>
    </source>
</evidence>
<gene>
    <name evidence="9" type="primary">ARG6_2</name>
    <name evidence="9" type="ORF">OEA41_010837</name>
</gene>
<evidence type="ECO:0000259" key="8">
    <source>
        <dbReference type="SMART" id="SM00859"/>
    </source>
</evidence>
<feature type="compositionally biased region" description="Polar residues" evidence="7">
    <location>
        <begin position="26"/>
        <end position="36"/>
    </location>
</feature>
<dbReference type="PROSITE" id="PS01224">
    <property type="entry name" value="ARGC"/>
    <property type="match status" value="1"/>
</dbReference>
<evidence type="ECO:0000256" key="5">
    <source>
        <dbReference type="ARBA" id="ARBA00023002"/>
    </source>
</evidence>
<dbReference type="GO" id="GO:0051287">
    <property type="term" value="F:NAD binding"/>
    <property type="evidence" value="ECO:0007669"/>
    <property type="project" value="InterPro"/>
</dbReference>
<dbReference type="InterPro" id="IPR036291">
    <property type="entry name" value="NAD(P)-bd_dom_sf"/>
</dbReference>
<dbReference type="PANTHER" id="PTHR32338:SF10">
    <property type="entry name" value="N-ACETYL-GAMMA-GLUTAMYL-PHOSPHATE REDUCTASE, CHLOROPLASTIC-RELATED"/>
    <property type="match status" value="1"/>
</dbReference>
<comment type="pathway">
    <text evidence="1">Amino-acid biosynthesis; L-arginine biosynthesis; N(2)-acetyl-L-ornithine from L-glutamate: step 3/4.</text>
</comment>
<comment type="caution">
    <text evidence="9">The sequence shown here is derived from an EMBL/GenBank/DDBJ whole genome shotgun (WGS) entry which is preliminary data.</text>
</comment>
<evidence type="ECO:0000256" key="1">
    <source>
        <dbReference type="ARBA" id="ARBA00004862"/>
    </source>
</evidence>
<dbReference type="GO" id="GO:0070401">
    <property type="term" value="F:NADP+ binding"/>
    <property type="evidence" value="ECO:0007669"/>
    <property type="project" value="InterPro"/>
</dbReference>
<dbReference type="Pfam" id="PF01118">
    <property type="entry name" value="Semialdhyde_dh"/>
    <property type="match status" value="1"/>
</dbReference>
<dbReference type="SUPFAM" id="SSF55347">
    <property type="entry name" value="Glyceraldehyde-3-phosphate dehydrogenase-like, C-terminal domain"/>
    <property type="match status" value="1"/>
</dbReference>
<dbReference type="Pfam" id="PF22698">
    <property type="entry name" value="Semialdhyde_dhC_1"/>
    <property type="match status" value="1"/>
</dbReference>
<evidence type="ECO:0000256" key="7">
    <source>
        <dbReference type="SAM" id="MobiDB-lite"/>
    </source>
</evidence>
<dbReference type="GO" id="GO:0003942">
    <property type="term" value="F:N-acetyl-gamma-glutamyl-phosphate reductase activity"/>
    <property type="evidence" value="ECO:0007669"/>
    <property type="project" value="InterPro"/>
</dbReference>
<dbReference type="EMBL" id="JASNWA010000011">
    <property type="protein sequence ID" value="KAK3167709.1"/>
    <property type="molecule type" value="Genomic_DNA"/>
</dbReference>
<evidence type="ECO:0000313" key="10">
    <source>
        <dbReference type="Proteomes" id="UP001276659"/>
    </source>
</evidence>
<evidence type="ECO:0000256" key="2">
    <source>
        <dbReference type="ARBA" id="ARBA00022571"/>
    </source>
</evidence>
<dbReference type="InterPro" id="IPR058924">
    <property type="entry name" value="AGPR_dimerisation_dom"/>
</dbReference>
<feature type="active site" evidence="6">
    <location>
        <position position="244"/>
    </location>
</feature>
<organism evidence="9 10">
    <name type="scientific">Lepraria neglecta</name>
    <dbReference type="NCBI Taxonomy" id="209136"/>
    <lineage>
        <taxon>Eukaryota</taxon>
        <taxon>Fungi</taxon>
        <taxon>Dikarya</taxon>
        <taxon>Ascomycota</taxon>
        <taxon>Pezizomycotina</taxon>
        <taxon>Lecanoromycetes</taxon>
        <taxon>OSLEUM clade</taxon>
        <taxon>Lecanoromycetidae</taxon>
        <taxon>Lecanorales</taxon>
        <taxon>Lecanorineae</taxon>
        <taxon>Stereocaulaceae</taxon>
        <taxon>Lepraria</taxon>
    </lineage>
</organism>